<dbReference type="Proteomes" id="UP000576087">
    <property type="component" value="Unassembled WGS sequence"/>
</dbReference>
<protein>
    <recommendedName>
        <fullName evidence="7">Exportin-1 C-terminal domain-containing protein</fullName>
    </recommendedName>
</protein>
<dbReference type="EMBL" id="JACIHM010000008">
    <property type="protein sequence ID" value="MBB4448802.1"/>
    <property type="molecule type" value="Genomic_DNA"/>
</dbReference>
<evidence type="ECO:0000313" key="5">
    <source>
        <dbReference type="Proteomes" id="UP000524535"/>
    </source>
</evidence>
<comment type="caution">
    <text evidence="1">The sequence shown here is derived from an EMBL/GenBank/DDBJ whole genome shotgun (WGS) entry which is preliminary data.</text>
</comment>
<reference evidence="4 5" key="1">
    <citation type="submission" date="2020-08" db="EMBL/GenBank/DDBJ databases">
        <title>Genomic Encyclopedia of Type Strains, Phase IV (KMG-V): Genome sequencing to study the core and pangenomes of soil and plant-associated prokaryotes.</title>
        <authorList>
            <person name="Whitman W."/>
        </authorList>
    </citation>
    <scope>NUCLEOTIDE SEQUENCE [LARGE SCALE GENOMIC DNA]</scope>
    <source>
        <strain evidence="2 5">SEMIA 444</strain>
        <strain evidence="1 4">SEMIA 448</strain>
        <strain evidence="3 6">SEMIA 452</strain>
    </source>
</reference>
<evidence type="ECO:0000313" key="4">
    <source>
        <dbReference type="Proteomes" id="UP000520770"/>
    </source>
</evidence>
<dbReference type="EMBL" id="JACIGW010000007">
    <property type="protein sequence ID" value="MBB4350826.1"/>
    <property type="molecule type" value="Genomic_DNA"/>
</dbReference>
<gene>
    <name evidence="2" type="ORF">GGE31_004724</name>
    <name evidence="1" type="ORF">GGE33_004600</name>
    <name evidence="3" type="ORF">GGE35_004648</name>
</gene>
<sequence>MSAEFGPYVQMCTLAQQMAVQYQKDTNLALAPFLKHFMDEVEVNVAADSFNHLGFMQKIREPVELGAEKASDARRKEFLQALATALHERIQRH</sequence>
<accession>A0A7W4STI9</accession>
<name>A0A7W4STI9_9HYPH</name>
<dbReference type="RefSeq" id="WP_148148248.1">
    <property type="nucleotide sequence ID" value="NZ_JACIGW010000007.1"/>
</dbReference>
<evidence type="ECO:0000313" key="1">
    <source>
        <dbReference type="EMBL" id="MBB4350826.1"/>
    </source>
</evidence>
<evidence type="ECO:0008006" key="7">
    <source>
        <dbReference type="Google" id="ProtNLM"/>
    </source>
</evidence>
<proteinExistence type="predicted"/>
<dbReference type="Proteomes" id="UP000524535">
    <property type="component" value="Unassembled WGS sequence"/>
</dbReference>
<evidence type="ECO:0000313" key="3">
    <source>
        <dbReference type="EMBL" id="MBB4448802.1"/>
    </source>
</evidence>
<dbReference type="EMBL" id="JACIGY010000008">
    <property type="protein sequence ID" value="MBB4414186.1"/>
    <property type="molecule type" value="Genomic_DNA"/>
</dbReference>
<dbReference type="AlphaFoldDB" id="A0A7W4STI9"/>
<evidence type="ECO:0000313" key="6">
    <source>
        <dbReference type="Proteomes" id="UP000576087"/>
    </source>
</evidence>
<keyword evidence="5" id="KW-1185">Reference proteome</keyword>
<dbReference type="Proteomes" id="UP000520770">
    <property type="component" value="Unassembled WGS sequence"/>
</dbReference>
<evidence type="ECO:0000313" key="2">
    <source>
        <dbReference type="EMBL" id="MBB4414186.1"/>
    </source>
</evidence>
<organism evidence="1 4">
    <name type="scientific">Aliirhizobium cellulosilyticum</name>
    <dbReference type="NCBI Taxonomy" id="393664"/>
    <lineage>
        <taxon>Bacteria</taxon>
        <taxon>Pseudomonadati</taxon>
        <taxon>Pseudomonadota</taxon>
        <taxon>Alphaproteobacteria</taxon>
        <taxon>Hyphomicrobiales</taxon>
        <taxon>Rhizobiaceae</taxon>
        <taxon>Aliirhizobium</taxon>
    </lineage>
</organism>